<accession>Q8DUU3</accession>
<dbReference type="PATRIC" id="fig|210007.7.peg.709"/>
<keyword evidence="1" id="KW-1133">Transmembrane helix</keyword>
<dbReference type="Pfam" id="PF13253">
    <property type="entry name" value="DUF4044"/>
    <property type="match status" value="1"/>
</dbReference>
<sequence length="80" mass="9064">MNRDSSLVTYICYLLIRLIHDNINKIKISYKYKKEVRKLAFGDNGPRKKTPFEKLTLIVVIIMVLVTVGALVLSALSAVI</sequence>
<reference evidence="2 3" key="1">
    <citation type="journal article" date="2002" name="Proc. Natl. Acad. Sci. U.S.A.">
        <title>Genome sequence of Streptococcus mutans UA159, a cariogenic dental pathogen.</title>
        <authorList>
            <person name="Ajdic D."/>
            <person name="McShan W.M."/>
            <person name="McLaughlin R.E."/>
            <person name="Savic G."/>
            <person name="Chang J."/>
            <person name="Carson M.B."/>
            <person name="Primeaux C."/>
            <person name="Tian R."/>
            <person name="Kenton S."/>
            <person name="Jia H."/>
            <person name="Lin S."/>
            <person name="Qian Y."/>
            <person name="Li S."/>
            <person name="Zhu H."/>
            <person name="Najar F."/>
            <person name="Lai H."/>
            <person name="White J."/>
            <person name="Roe B.A."/>
            <person name="Ferretti J.J."/>
        </authorList>
    </citation>
    <scope>NUCLEOTIDE SEQUENCE [LARGE SCALE GENOMIC DNA]</scope>
    <source>
        <strain evidence="3">ATCC 700610 / UA159</strain>
    </source>
</reference>
<keyword evidence="3" id="KW-1185">Reference proteome</keyword>
<dbReference type="STRING" id="210007.SMU_800"/>
<dbReference type="AlphaFoldDB" id="Q8DUU3"/>
<dbReference type="KEGG" id="smu:SMU_800"/>
<protein>
    <recommendedName>
        <fullName evidence="4">DUF4044 domain-containing protein</fullName>
    </recommendedName>
</protein>
<gene>
    <name evidence="2" type="ordered locus">SMU_800</name>
</gene>
<evidence type="ECO:0000313" key="3">
    <source>
        <dbReference type="Proteomes" id="UP000002512"/>
    </source>
</evidence>
<dbReference type="HOGENOM" id="CLU_2810657_0_0_9"/>
<evidence type="ECO:0000256" key="1">
    <source>
        <dbReference type="SAM" id="Phobius"/>
    </source>
</evidence>
<evidence type="ECO:0000313" key="2">
    <source>
        <dbReference type="EMBL" id="AAN58518.1"/>
    </source>
</evidence>
<keyword evidence="1" id="KW-0812">Transmembrane</keyword>
<evidence type="ECO:0008006" key="4">
    <source>
        <dbReference type="Google" id="ProtNLM"/>
    </source>
</evidence>
<keyword evidence="1" id="KW-0472">Membrane</keyword>
<dbReference type="EMBL" id="AE014133">
    <property type="protein sequence ID" value="AAN58518.1"/>
    <property type="molecule type" value="Genomic_DNA"/>
</dbReference>
<name>Q8DUU3_STRMU</name>
<proteinExistence type="predicted"/>
<feature type="transmembrane region" description="Helical" evidence="1">
    <location>
        <begin position="55"/>
        <end position="79"/>
    </location>
</feature>
<dbReference type="Proteomes" id="UP000002512">
    <property type="component" value="Chromosome"/>
</dbReference>
<organism evidence="2 3">
    <name type="scientific">Streptococcus mutans serotype c (strain ATCC 700610 / UA159)</name>
    <dbReference type="NCBI Taxonomy" id="210007"/>
    <lineage>
        <taxon>Bacteria</taxon>
        <taxon>Bacillati</taxon>
        <taxon>Bacillota</taxon>
        <taxon>Bacilli</taxon>
        <taxon>Lactobacillales</taxon>
        <taxon>Streptococcaceae</taxon>
        <taxon>Streptococcus</taxon>
    </lineage>
</organism>
<dbReference type="InterPro" id="IPR025270">
    <property type="entry name" value="DUF4044"/>
</dbReference>